<keyword evidence="2" id="KW-1133">Transmembrane helix</keyword>
<dbReference type="AlphaFoldDB" id="A0AAU9IMM9"/>
<gene>
    <name evidence="3" type="ORF">BSTOLATCC_MIC6538</name>
</gene>
<keyword evidence="2" id="KW-0472">Membrane</keyword>
<dbReference type="Proteomes" id="UP001162131">
    <property type="component" value="Unassembled WGS sequence"/>
</dbReference>
<organism evidence="3 4">
    <name type="scientific">Blepharisma stoltei</name>
    <dbReference type="NCBI Taxonomy" id="1481888"/>
    <lineage>
        <taxon>Eukaryota</taxon>
        <taxon>Sar</taxon>
        <taxon>Alveolata</taxon>
        <taxon>Ciliophora</taxon>
        <taxon>Postciliodesmatophora</taxon>
        <taxon>Heterotrichea</taxon>
        <taxon>Heterotrichida</taxon>
        <taxon>Blepharismidae</taxon>
        <taxon>Blepharisma</taxon>
    </lineage>
</organism>
<feature type="region of interest" description="Disordered" evidence="1">
    <location>
        <begin position="42"/>
        <end position="70"/>
    </location>
</feature>
<proteinExistence type="predicted"/>
<name>A0AAU9IMM9_9CILI</name>
<evidence type="ECO:0000256" key="2">
    <source>
        <dbReference type="SAM" id="Phobius"/>
    </source>
</evidence>
<feature type="compositionally biased region" description="Polar residues" evidence="1">
    <location>
        <begin position="355"/>
        <end position="384"/>
    </location>
</feature>
<feature type="compositionally biased region" description="Low complexity" evidence="1">
    <location>
        <begin position="385"/>
        <end position="396"/>
    </location>
</feature>
<reference evidence="3" key="1">
    <citation type="submission" date="2021-09" db="EMBL/GenBank/DDBJ databases">
        <authorList>
            <consortium name="AG Swart"/>
            <person name="Singh M."/>
            <person name="Singh A."/>
            <person name="Seah K."/>
            <person name="Emmerich C."/>
        </authorList>
    </citation>
    <scope>NUCLEOTIDE SEQUENCE</scope>
    <source>
        <strain evidence="3">ATCC30299</strain>
    </source>
</reference>
<feature type="compositionally biased region" description="Basic and acidic residues" evidence="1">
    <location>
        <begin position="53"/>
        <end position="62"/>
    </location>
</feature>
<evidence type="ECO:0000313" key="4">
    <source>
        <dbReference type="Proteomes" id="UP001162131"/>
    </source>
</evidence>
<feature type="region of interest" description="Disordered" evidence="1">
    <location>
        <begin position="354"/>
        <end position="403"/>
    </location>
</feature>
<keyword evidence="4" id="KW-1185">Reference proteome</keyword>
<keyword evidence="2" id="KW-0812">Transmembrane</keyword>
<dbReference type="EMBL" id="CAJZBQ010000006">
    <property type="protein sequence ID" value="CAG9312434.1"/>
    <property type="molecule type" value="Genomic_DNA"/>
</dbReference>
<feature type="transmembrane region" description="Helical" evidence="2">
    <location>
        <begin position="6"/>
        <end position="23"/>
    </location>
</feature>
<accession>A0AAU9IMM9</accession>
<evidence type="ECO:0000256" key="1">
    <source>
        <dbReference type="SAM" id="MobiDB-lite"/>
    </source>
</evidence>
<sequence length="455" mass="52065">MDLELTIIWLAASTLIALGYIVYTQNDFIKLIHRKRAEKGQHAITDDGQSIDMPRKRQKLDESLSEEPEDEKIITKGFEESDERSLQVINSQNDTSVEDFVEEICQDTQVELPMKREYDLASSFNKKAEFYSHLKDDMPTQIQKLNESLARPNGRQLYIHSNFKDYSLYPFEEYYQCETQKEKNEKNYVYSQSFVRYSEEIDFSVQKHVDFNCFKNWKLKRKAELKKELEFEKPAIIPEEKSSKNKFRSDIGDISSPSLLSALYDKNEDVWSKANYNSYKSNSNIKEIVTKNSVSRKDIRKIDEGNKLAIKIDHKSTEDKTACWTPATPTFNRKNPINVEETCSADGLIKEAKTAASSEQETSKISKTFGSSAKFPSNDNSTEKSAASLNSSHSISPFSTHPQNSKLEDLKIKFALHQDAPSPFSGSYQFKDSIFSPLNPTSQASFVSNPLLTPK</sequence>
<evidence type="ECO:0000313" key="3">
    <source>
        <dbReference type="EMBL" id="CAG9312434.1"/>
    </source>
</evidence>
<protein>
    <submittedName>
        <fullName evidence="3">Uncharacterized protein</fullName>
    </submittedName>
</protein>
<comment type="caution">
    <text evidence="3">The sequence shown here is derived from an EMBL/GenBank/DDBJ whole genome shotgun (WGS) entry which is preliminary data.</text>
</comment>